<accession>A0A9E2KHU8</accession>
<dbReference type="InterPro" id="IPR042278">
    <property type="entry name" value="Mfa-like_1_N"/>
</dbReference>
<dbReference type="AlphaFoldDB" id="A0A9E2KHU8"/>
<evidence type="ECO:0000313" key="2">
    <source>
        <dbReference type="EMBL" id="MBU3814420.1"/>
    </source>
</evidence>
<comment type="caution">
    <text evidence="2">The sequence shown here is derived from an EMBL/GenBank/DDBJ whole genome shotgun (WGS) entry which is preliminary data.</text>
</comment>
<dbReference type="Pfam" id="PF13149">
    <property type="entry name" value="Mfa_like_1"/>
    <property type="match status" value="1"/>
</dbReference>
<dbReference type="InterPro" id="IPR011871">
    <property type="entry name" value="Fib_succ_major"/>
</dbReference>
<evidence type="ECO:0000259" key="1">
    <source>
        <dbReference type="Pfam" id="PF09603"/>
    </source>
</evidence>
<dbReference type="EMBL" id="JAHLFO010000111">
    <property type="protein sequence ID" value="MBU3814420.1"/>
    <property type="molecule type" value="Genomic_DNA"/>
</dbReference>
<dbReference type="CDD" id="cd13121">
    <property type="entry name" value="BF2867_like_C"/>
    <property type="match status" value="1"/>
</dbReference>
<dbReference type="PROSITE" id="PS51257">
    <property type="entry name" value="PROKAR_LIPOPROTEIN"/>
    <property type="match status" value="1"/>
</dbReference>
<dbReference type="Gene3D" id="2.60.40.2620">
    <property type="entry name" value="Fimbrillin-like"/>
    <property type="match status" value="1"/>
</dbReference>
<sequence length="638" mass="71821">MEARFPHLFYSLVFSCIFICTGCVNEIASETSEIQEGNIPITFSVEIEKSTTKVTDDVFDANDKIGLYALITGNTMADERYIDNLLLTCGKDQNLISERDVFYPEGDNTLDFIAYYPYNSEGVKEEQTIIPVSIHPNQEEATDFSASDFMTASKQRVSGSSKPVSLEFEHRLSKLKIILIPSNSKEADEMLKNDPHIIATGFYTQANYDLEKDEFTGFKNAADITPTGKWEVESGKLIGKEFIILPQEINDEQFFQIDWNGRIYTCPIPSSVETLDGNKQYEIEINTEESESSQLSGLLASISKWPAADELEDVDSENGAQILHLSALSFEASNVYRVHLKGKEVAEICKEYLADDLDSRAITIYPVQNGVADLENGTILQLLDTDEEINGGELQWDLSDNTFSYYEDDLPAIQVIYFDQDGNLHTDDDAIQPAEINVVAYTLTDRRNSTDIQQYPIVKIGTQYWLRENLRADRYSDGELMEERTIATGDAGYHINKEGDYFYNGEALKAGTISPKGWGIPSASDWESLDKYIEGDVSMLKTGEWGIFNVNKDDLEVAAINNKTMLSLKPVGNWSNNPDKPNINMGTMAAFWTWDYDRNDIPEQTVFFIGESNEVNMQPTISGFGDFYKGLSLRLIKK</sequence>
<feature type="domain" description="Fibrobacter succinogenes major paralogous" evidence="1">
    <location>
        <begin position="458"/>
        <end position="637"/>
    </location>
</feature>
<reference evidence="2" key="1">
    <citation type="journal article" date="2021" name="PeerJ">
        <title>Extensive microbial diversity within the chicken gut microbiome revealed by metagenomics and culture.</title>
        <authorList>
            <person name="Gilroy R."/>
            <person name="Ravi A."/>
            <person name="Getino M."/>
            <person name="Pursley I."/>
            <person name="Horton D.L."/>
            <person name="Alikhan N.F."/>
            <person name="Baker D."/>
            <person name="Gharbi K."/>
            <person name="Hall N."/>
            <person name="Watson M."/>
            <person name="Adriaenssens E.M."/>
            <person name="Foster-Nyarko E."/>
            <person name="Jarju S."/>
            <person name="Secka A."/>
            <person name="Antonio M."/>
            <person name="Oren A."/>
            <person name="Chaudhuri R.R."/>
            <person name="La Ragione R."/>
            <person name="Hildebrand F."/>
            <person name="Pallen M.J."/>
        </authorList>
    </citation>
    <scope>NUCLEOTIDE SEQUENCE</scope>
    <source>
        <strain evidence="2">B3-3758</strain>
    </source>
</reference>
<organism evidence="2 3">
    <name type="scientific">Candidatus Bacteroides intestinipullorum</name>
    <dbReference type="NCBI Taxonomy" id="2838471"/>
    <lineage>
        <taxon>Bacteria</taxon>
        <taxon>Pseudomonadati</taxon>
        <taxon>Bacteroidota</taxon>
        <taxon>Bacteroidia</taxon>
        <taxon>Bacteroidales</taxon>
        <taxon>Bacteroidaceae</taxon>
        <taxon>Bacteroides</taxon>
    </lineage>
</organism>
<dbReference type="CDD" id="cd13120">
    <property type="entry name" value="BF2867_like_N"/>
    <property type="match status" value="1"/>
</dbReference>
<reference evidence="2" key="2">
    <citation type="submission" date="2021-04" db="EMBL/GenBank/DDBJ databases">
        <authorList>
            <person name="Gilroy R."/>
        </authorList>
    </citation>
    <scope>NUCLEOTIDE SEQUENCE</scope>
    <source>
        <strain evidence="2">B3-3758</strain>
    </source>
</reference>
<protein>
    <submittedName>
        <fullName evidence="2">Fimbrillin family protein</fullName>
    </submittedName>
</protein>
<dbReference type="NCBIfam" id="TIGR02145">
    <property type="entry name" value="Fib_succ_major"/>
    <property type="match status" value="1"/>
</dbReference>
<dbReference type="Pfam" id="PF09603">
    <property type="entry name" value="Fib_succ_major"/>
    <property type="match status" value="1"/>
</dbReference>
<proteinExistence type="predicted"/>
<name>A0A9E2KHU8_9BACE</name>
<dbReference type="InterPro" id="IPR025049">
    <property type="entry name" value="Mfa-like_1"/>
</dbReference>
<evidence type="ECO:0000313" key="3">
    <source>
        <dbReference type="Proteomes" id="UP000824236"/>
    </source>
</evidence>
<dbReference type="Gene3D" id="2.60.40.2630">
    <property type="match status" value="1"/>
</dbReference>
<dbReference type="Proteomes" id="UP000824236">
    <property type="component" value="Unassembled WGS sequence"/>
</dbReference>
<gene>
    <name evidence="2" type="ORF">H9791_07940</name>
</gene>